<proteinExistence type="predicted"/>
<keyword evidence="2" id="KW-0614">Plasmid</keyword>
<evidence type="ECO:0000313" key="4">
    <source>
        <dbReference type="Proteomes" id="UP000594749"/>
    </source>
</evidence>
<sequence>MFIEDKNNITSLDTKVDIKIYAEKFYLDNDKEAEIVKDTGTKIFTEIDRYGDETKFTKYLAISLEGLETTIDNKNYKWSKKDNLVVSECNDYNIDKFFSLDFENKLNFKKELQKSFIEEFEKAVTNQAKQLNLYDFFNEIVTKKMTEFIQDKQNTDNEENTQNSKEEVDCYYVLDENTIVYSPKEGEEERIKVSDNTFEKADYRLISKEDKIADLLELLQYNTFDRTNMEMLKSDLDRLFSLDDNTMLFSSLSSNYFIPLETDENGKLTQERNPNAFNILEDIREYENEKQNVSLEDNLENIKNLSNDFNNIFSNSDDNKSTQENKNSNVKKQR</sequence>
<evidence type="ECO:0000313" key="2">
    <source>
        <dbReference type="EMBL" id="QKF65579.1"/>
    </source>
</evidence>
<reference evidence="3 4" key="2">
    <citation type="submission" date="2020-10" db="EMBL/GenBank/DDBJ databases">
        <title>Campylobacter and Helicobacter PacBio genomes.</title>
        <authorList>
            <person name="Lane C."/>
        </authorList>
    </citation>
    <scope>NUCLEOTIDE SEQUENCE [LARGE SCALE GENOMIC DNA]</scope>
    <source>
        <strain evidence="3 4">2016D-0077</strain>
        <plasmid evidence="3 4">pLMG-27932-1</plasmid>
    </source>
</reference>
<geneLocation type="plasmid" evidence="3 4">
    <name>pLMG-27932-1</name>
</geneLocation>
<feature type="region of interest" description="Disordered" evidence="1">
    <location>
        <begin position="313"/>
        <end position="334"/>
    </location>
</feature>
<evidence type="ECO:0000313" key="3">
    <source>
        <dbReference type="EMBL" id="QOQ86513.1"/>
    </source>
</evidence>
<accession>A0A6M8MLF9</accession>
<evidence type="ECO:0000256" key="1">
    <source>
        <dbReference type="SAM" id="MobiDB-lite"/>
    </source>
</evidence>
<gene>
    <name evidence="2" type="ORF">CCORG_a0043</name>
    <name evidence="3" type="ORF">IMC76_00020</name>
</gene>
<name>A0A6M8MLF9_9BACT</name>
<dbReference type="KEGG" id="ccor:CCORG_a0043"/>
<geneLocation type="plasmid" evidence="2">
    <name>pCCORG</name>
</geneLocation>
<dbReference type="EMBL" id="CP053843">
    <property type="protein sequence ID" value="QKF65579.1"/>
    <property type="molecule type" value="Genomic_DNA"/>
</dbReference>
<dbReference type="AlphaFoldDB" id="A0A6M8MLF9"/>
<keyword evidence="4" id="KW-1185">Reference proteome</keyword>
<organism evidence="2">
    <name type="scientific">Campylobacter corcagiensis</name>
    <dbReference type="NCBI Taxonomy" id="1448857"/>
    <lineage>
        <taxon>Bacteria</taxon>
        <taxon>Pseudomonadati</taxon>
        <taxon>Campylobacterota</taxon>
        <taxon>Epsilonproteobacteria</taxon>
        <taxon>Campylobacterales</taxon>
        <taxon>Campylobacteraceae</taxon>
        <taxon>Campylobacter</taxon>
    </lineage>
</organism>
<dbReference type="Proteomes" id="UP000594749">
    <property type="component" value="Plasmid pLMG-27932-1"/>
</dbReference>
<protein>
    <submittedName>
        <fullName evidence="2">Uncharacterized protein</fullName>
    </submittedName>
</protein>
<dbReference type="RefSeq" id="WP_025803681.1">
    <property type="nucleotide sequence ID" value="NZ_CP053843.1"/>
</dbReference>
<reference evidence="2" key="1">
    <citation type="submission" date="2020-05" db="EMBL/GenBank/DDBJ databases">
        <title>Complete genome sequencing of Campylobacter and Arcobacter type strains.</title>
        <authorList>
            <person name="Miller W.G."/>
            <person name="Yee E."/>
        </authorList>
    </citation>
    <scope>NUCLEOTIDE SEQUENCE [LARGE SCALE GENOMIC DNA]</scope>
    <source>
        <strain evidence="2">LMG 27932</strain>
        <plasmid evidence="2">pCCORG</plasmid>
    </source>
</reference>
<dbReference type="EMBL" id="CP063077">
    <property type="protein sequence ID" value="QOQ86513.1"/>
    <property type="molecule type" value="Genomic_DNA"/>
</dbReference>